<gene>
    <name evidence="1" type="ordered locus">Mcup_1696</name>
</gene>
<dbReference type="PATRIC" id="fig|1006006.8.peg.1702"/>
<dbReference type="AlphaFoldDB" id="F4G0B2"/>
<sequence length="168" mass="18782">MKFKIFILIALTLAIVSIILMISTVMQGQSSVYIPTSSLDNHLGGDWTVVAQAKVYNYNGLSPILKTLASHAQAFYYSSYRSSDSNLSVFLFKYDSDNLSNIVTTIMGIYKDLDFNVTKLNNTGFYVSSNDTVSLYSTYKDYIIVIYISGNQSKESIEILSLQERTLG</sequence>
<dbReference type="KEGG" id="mcn:Mcup_1696"/>
<evidence type="ECO:0000313" key="2">
    <source>
        <dbReference type="Proteomes" id="UP000007812"/>
    </source>
</evidence>
<dbReference type="GeneID" id="10493885"/>
<evidence type="ECO:0000313" key="1">
    <source>
        <dbReference type="EMBL" id="AEB95799.1"/>
    </source>
</evidence>
<proteinExistence type="predicted"/>
<dbReference type="RefSeq" id="WP_013738297.1">
    <property type="nucleotide sequence ID" value="NC_015435.1"/>
</dbReference>
<accession>F4G0B2</accession>
<dbReference type="eggNOG" id="arCOG12518">
    <property type="taxonomic scope" value="Archaea"/>
</dbReference>
<keyword evidence="2" id="KW-1185">Reference proteome</keyword>
<name>F4G0B2_METCR</name>
<reference evidence="1 2" key="1">
    <citation type="journal article" date="2011" name="J. Bacteriol.">
        <title>Complete genome sequence of Metallosphaera cuprina, a metal sulfide-oxidizing archaeon from a hot spring.</title>
        <authorList>
            <person name="Liu L.J."/>
            <person name="You X.Y."/>
            <person name="Zheng H."/>
            <person name="Wang S."/>
            <person name="Jiang C.Y."/>
            <person name="Liu S.J."/>
        </authorList>
    </citation>
    <scope>NUCLEOTIDE SEQUENCE [LARGE SCALE GENOMIC DNA]</scope>
    <source>
        <strain evidence="1 2">Ar-4</strain>
    </source>
</reference>
<dbReference type="Proteomes" id="UP000007812">
    <property type="component" value="Chromosome"/>
</dbReference>
<protein>
    <submittedName>
        <fullName evidence="1">Uncharacterized protein</fullName>
    </submittedName>
</protein>
<dbReference type="EMBL" id="CP002656">
    <property type="protein sequence ID" value="AEB95799.1"/>
    <property type="molecule type" value="Genomic_DNA"/>
</dbReference>
<dbReference type="HOGENOM" id="CLU_133052_0_0_2"/>
<organism evidence="1 2">
    <name type="scientific">Metallosphaera cuprina (strain Ar-4)</name>
    <dbReference type="NCBI Taxonomy" id="1006006"/>
    <lineage>
        <taxon>Archaea</taxon>
        <taxon>Thermoproteota</taxon>
        <taxon>Thermoprotei</taxon>
        <taxon>Sulfolobales</taxon>
        <taxon>Sulfolobaceae</taxon>
        <taxon>Metallosphaera</taxon>
    </lineage>
</organism>